<dbReference type="GeneID" id="78288688"/>
<keyword evidence="2" id="KW-1185">Reference proteome</keyword>
<dbReference type="Proteomes" id="UP000198558">
    <property type="component" value="Unassembled WGS sequence"/>
</dbReference>
<gene>
    <name evidence="1" type="ORF">SAMN04489758_1213</name>
</gene>
<reference evidence="2" key="1">
    <citation type="submission" date="2016-10" db="EMBL/GenBank/DDBJ databases">
        <authorList>
            <person name="Varghese N."/>
            <person name="Submissions S."/>
        </authorList>
    </citation>
    <scope>NUCLEOTIDE SEQUENCE [LARGE SCALE GENOMIC DNA]</scope>
    <source>
        <strain evidence="2">DSM 1551</strain>
    </source>
</reference>
<organism evidence="1 2">
    <name type="scientific">Thomasclavelia cocleata</name>
    <dbReference type="NCBI Taxonomy" id="69824"/>
    <lineage>
        <taxon>Bacteria</taxon>
        <taxon>Bacillati</taxon>
        <taxon>Bacillota</taxon>
        <taxon>Erysipelotrichia</taxon>
        <taxon>Erysipelotrichales</taxon>
        <taxon>Coprobacillaceae</taxon>
        <taxon>Thomasclavelia</taxon>
    </lineage>
</organism>
<proteinExistence type="predicted"/>
<evidence type="ECO:0000313" key="2">
    <source>
        <dbReference type="Proteomes" id="UP000198558"/>
    </source>
</evidence>
<sequence length="284" mass="33338">MFSDCKLEFNYDQLKREIDLKVMVEEQNSSHCLKMSNKKHVTRNVDVSIVCKSDKSVDFKIELPNKKRNNIESILEREKIYNYSNEFADSKDPLKKICLKSNEKIIISADNLSCSDEYDNETINILEELRKIENYFDAKFICPESVYQLDDKYRKELINFIEKGYSIISSLRPDKIELSINNVDTLKSIYSMMNKSNCTYLYRLEKELPILYDATLEDEDLAYVFGKYSVNLNDLKFKIDTFVKGDVRLVEFIPISTADTYVTKFEHLKIIEEKGENMMEIPNS</sequence>
<dbReference type="RefSeq" id="WP_092354427.1">
    <property type="nucleotide sequence ID" value="NZ_FOIN01000021.1"/>
</dbReference>
<protein>
    <submittedName>
        <fullName evidence="1">Uncharacterized protein</fullName>
    </submittedName>
</protein>
<dbReference type="AlphaFoldDB" id="A0A1I0FP25"/>
<evidence type="ECO:0000313" key="1">
    <source>
        <dbReference type="EMBL" id="SET59889.1"/>
    </source>
</evidence>
<name>A0A1I0FP25_9FIRM</name>
<dbReference type="EMBL" id="FOIN01000021">
    <property type="protein sequence ID" value="SET59889.1"/>
    <property type="molecule type" value="Genomic_DNA"/>
</dbReference>
<accession>A0A1I0FP25</accession>